<name>A0ABN1CML6_9ACTN</name>
<feature type="region of interest" description="Disordered" evidence="1">
    <location>
        <begin position="30"/>
        <end position="92"/>
    </location>
</feature>
<evidence type="ECO:0000313" key="2">
    <source>
        <dbReference type="EMBL" id="GAA0522165.1"/>
    </source>
</evidence>
<dbReference type="Proteomes" id="UP001501576">
    <property type="component" value="Unassembled WGS sequence"/>
</dbReference>
<proteinExistence type="predicted"/>
<accession>A0ABN1CML6</accession>
<protein>
    <submittedName>
        <fullName evidence="2">Uncharacterized protein</fullName>
    </submittedName>
</protein>
<sequence length="117" mass="12452">MSPPSHRPSAPLDPVYRAGHGCLLLRGVTSQRTKTWKERPGPGATPTLALARPRVRPSGATPTPAPALARSQPWPGPSPGPVPALAQPRSRRPQSFNIHISAHFHNDWLCLVGGAVV</sequence>
<organism evidence="2 3">
    <name type="scientific">Streptomyces mordarskii</name>
    <dbReference type="NCBI Taxonomy" id="1226758"/>
    <lineage>
        <taxon>Bacteria</taxon>
        <taxon>Bacillati</taxon>
        <taxon>Actinomycetota</taxon>
        <taxon>Actinomycetes</taxon>
        <taxon>Kitasatosporales</taxon>
        <taxon>Streptomycetaceae</taxon>
        <taxon>Streptomyces</taxon>
    </lineage>
</organism>
<dbReference type="EMBL" id="BAAABZ010000015">
    <property type="protein sequence ID" value="GAA0522165.1"/>
    <property type="molecule type" value="Genomic_DNA"/>
</dbReference>
<keyword evidence="3" id="KW-1185">Reference proteome</keyword>
<evidence type="ECO:0000256" key="1">
    <source>
        <dbReference type="SAM" id="MobiDB-lite"/>
    </source>
</evidence>
<reference evidence="2 3" key="1">
    <citation type="journal article" date="2019" name="Int. J. Syst. Evol. Microbiol.">
        <title>The Global Catalogue of Microorganisms (GCM) 10K type strain sequencing project: providing services to taxonomists for standard genome sequencing and annotation.</title>
        <authorList>
            <consortium name="The Broad Institute Genomics Platform"/>
            <consortium name="The Broad Institute Genome Sequencing Center for Infectious Disease"/>
            <person name="Wu L."/>
            <person name="Ma J."/>
        </authorList>
    </citation>
    <scope>NUCLEOTIDE SEQUENCE [LARGE SCALE GENOMIC DNA]</scope>
    <source>
        <strain evidence="2 3">JCM 5052</strain>
    </source>
</reference>
<gene>
    <name evidence="2" type="ORF">GCM10010390_25430</name>
</gene>
<evidence type="ECO:0000313" key="3">
    <source>
        <dbReference type="Proteomes" id="UP001501576"/>
    </source>
</evidence>
<comment type="caution">
    <text evidence="2">The sequence shown here is derived from an EMBL/GenBank/DDBJ whole genome shotgun (WGS) entry which is preliminary data.</text>
</comment>